<dbReference type="STRING" id="519424.AZF04_02790"/>
<reference evidence="1" key="1">
    <citation type="submission" date="2016-02" db="EMBL/GenBank/DDBJ databases">
        <title>Genome sequence of Bacillus trypoxylicola KCTC 13244(T).</title>
        <authorList>
            <person name="Jeong H."/>
            <person name="Park S.-H."/>
            <person name="Choi S.-K."/>
        </authorList>
    </citation>
    <scope>NUCLEOTIDE SEQUENCE [LARGE SCALE GENOMIC DNA]</scope>
    <source>
        <strain evidence="1">KCTC 13244</strain>
    </source>
</reference>
<evidence type="ECO:0000313" key="1">
    <source>
        <dbReference type="EMBL" id="KYG35281.1"/>
    </source>
</evidence>
<dbReference type="InterPro" id="IPR043751">
    <property type="entry name" value="DUF5696"/>
</dbReference>
<dbReference type="Pfam" id="PF18952">
    <property type="entry name" value="DUF5696"/>
    <property type="match status" value="1"/>
</dbReference>
<dbReference type="OrthoDB" id="9793135at2"/>
<keyword evidence="2" id="KW-1185">Reference proteome</keyword>
<comment type="caution">
    <text evidence="1">The sequence shown here is derived from an EMBL/GenBank/DDBJ whole genome shotgun (WGS) entry which is preliminary data.</text>
</comment>
<dbReference type="AlphaFoldDB" id="A0A162FCF5"/>
<dbReference type="RefSeq" id="WP_061947444.1">
    <property type="nucleotide sequence ID" value="NZ_LTAO01000001.1"/>
</dbReference>
<dbReference type="Proteomes" id="UP000075806">
    <property type="component" value="Unassembled WGS sequence"/>
</dbReference>
<sequence length="836" mass="95032">MNLLKKVGLSLGILLFFQYMTLSINTEAAVEWAESIEYVESYEKELVAENSELMMFVNMATYELAIIVKETGDIWFSNPPDKDADSIAVGISREQLYSQFSLTYFNRNAQEQTMNSYSDSVEKGQVEMEVIEDGMRVNYTVGEEVSGYLIPQIISQARMEPFISEMSAEEAAVIQDIYSLNEEEEIFVLRSGTAVFIQEDAESYFKNAGYSIEDYYQDNEENEVEGAGGAVFTIPVEYRLENEHFLVTIPVDEVINSELYTLTDIRLLEYFGTANLEDEGYLFVPDGSGALINLNNEKTSSTAYVSNVYGMDETRTYDQVTNRDKKYSAKLPVFGLKKEGSAFLAIIEDGETYASVFADIAGKTDSYNKAFAQFSYLPYGRSSLDNMTGSGILQLYQSDPYQGNFQVRYGLLSGEEATYSGMAQFYQDYLVDKGVLSNPVKEDSLPFYLGVIGGVHVTKSFLGIPYQGIEPLTSFSQMKDLIDGLLAENIEHLKVKLEGWFNGGVHHYSPNKIQVLKEMDSELSLIELQEYMNQINTPIYYDVDFGYVYDEKSFDGFSSNRQATRYFDNQLVSLQDYNLATRRIDSSTSSRFILNSSHLNEVTTNFLDSARNQDLNLDGLSLRTITSTVSSDFSRRNFIDRQSSKDSIEDAMKRLESEDIQLMGVNSNAYAFDYVLDILETPMNSNQFAILDEDIPFYQLVINGYISYSGDPLNLSDNYENELLKTIETGAGLYYQWIYESDSLLKETDFDHLYSVNAHNWFEEAITLYHEINQRLQAIHGQKIVEHQKVIEQVYKVTYDNGVNVYVNYSNEEVIIEQVVISAKDFAVEERDDGSN</sequence>
<organism evidence="1 2">
    <name type="scientific">Alkalihalobacillus trypoxylicola</name>
    <dbReference type="NCBI Taxonomy" id="519424"/>
    <lineage>
        <taxon>Bacteria</taxon>
        <taxon>Bacillati</taxon>
        <taxon>Bacillota</taxon>
        <taxon>Bacilli</taxon>
        <taxon>Bacillales</taxon>
        <taxon>Bacillaceae</taxon>
        <taxon>Alkalihalobacillus</taxon>
    </lineage>
</organism>
<protein>
    <submittedName>
        <fullName evidence="1">Uncharacterized protein</fullName>
    </submittedName>
</protein>
<gene>
    <name evidence="1" type="ORF">AZF04_02790</name>
</gene>
<name>A0A162FCF5_9BACI</name>
<proteinExistence type="predicted"/>
<accession>A0A162FCF5</accession>
<evidence type="ECO:0000313" key="2">
    <source>
        <dbReference type="Proteomes" id="UP000075806"/>
    </source>
</evidence>
<dbReference type="EMBL" id="LTAO01000001">
    <property type="protein sequence ID" value="KYG35281.1"/>
    <property type="molecule type" value="Genomic_DNA"/>
</dbReference>